<reference evidence="2 3" key="1">
    <citation type="submission" date="2024-02" db="EMBL/GenBank/DDBJ databases">
        <title>Complete genome sequence of Pelagibacterium nitratireducens ZH15.</title>
        <authorList>
            <person name="Zhao L.H."/>
        </authorList>
    </citation>
    <scope>NUCLEOTIDE SEQUENCE [LARGE SCALE GENOMIC DNA]</scope>
    <source>
        <strain evidence="2 3">ZH15</strain>
    </source>
</reference>
<organism evidence="2 3">
    <name type="scientific">Pelagibacterium nitratireducens</name>
    <dbReference type="NCBI Taxonomy" id="1046114"/>
    <lineage>
        <taxon>Bacteria</taxon>
        <taxon>Pseudomonadati</taxon>
        <taxon>Pseudomonadota</taxon>
        <taxon>Alphaproteobacteria</taxon>
        <taxon>Hyphomicrobiales</taxon>
        <taxon>Devosiaceae</taxon>
        <taxon>Pelagibacterium</taxon>
    </lineage>
</organism>
<protein>
    <submittedName>
        <fullName evidence="2">Uncharacterized protein</fullName>
    </submittedName>
</protein>
<evidence type="ECO:0000256" key="1">
    <source>
        <dbReference type="SAM" id="SignalP"/>
    </source>
</evidence>
<proteinExistence type="predicted"/>
<feature type="chain" id="PRO_5045781517" evidence="1">
    <location>
        <begin position="23"/>
        <end position="85"/>
    </location>
</feature>
<sequence>MKLKALLASVAVVAGLAAPAMAANIGTVSVSDADWTYVTDYCDSLDGLSVSDAFDFSPSTTAELSTASVQLSSITQSDCEKAGLI</sequence>
<keyword evidence="3" id="KW-1185">Reference proteome</keyword>
<keyword evidence="1" id="KW-0732">Signal</keyword>
<accession>A0ABZ2I920</accession>
<dbReference type="EMBL" id="CP146275">
    <property type="protein sequence ID" value="WWT34268.1"/>
    <property type="molecule type" value="Genomic_DNA"/>
</dbReference>
<gene>
    <name evidence="2" type="ORF">V6617_07335</name>
</gene>
<name>A0ABZ2I920_9HYPH</name>
<evidence type="ECO:0000313" key="2">
    <source>
        <dbReference type="EMBL" id="WWT34268.1"/>
    </source>
</evidence>
<evidence type="ECO:0000313" key="3">
    <source>
        <dbReference type="Proteomes" id="UP001369958"/>
    </source>
</evidence>
<dbReference type="RefSeq" id="WP_338610077.1">
    <property type="nucleotide sequence ID" value="NZ_CP146275.1"/>
</dbReference>
<feature type="signal peptide" evidence="1">
    <location>
        <begin position="1"/>
        <end position="22"/>
    </location>
</feature>
<dbReference type="Proteomes" id="UP001369958">
    <property type="component" value="Chromosome"/>
</dbReference>